<keyword evidence="2" id="KW-1185">Reference proteome</keyword>
<evidence type="ECO:0000313" key="2">
    <source>
        <dbReference type="Proteomes" id="UP000188268"/>
    </source>
</evidence>
<evidence type="ECO:0000313" key="1">
    <source>
        <dbReference type="EMBL" id="OMO61003.1"/>
    </source>
</evidence>
<reference evidence="1 2" key="1">
    <citation type="submission" date="2013-09" db="EMBL/GenBank/DDBJ databases">
        <title>Corchorus capsularis genome sequencing.</title>
        <authorList>
            <person name="Alam M."/>
            <person name="Haque M.S."/>
            <person name="Islam M.S."/>
            <person name="Emdad E.M."/>
            <person name="Islam M.M."/>
            <person name="Ahmed B."/>
            <person name="Halim A."/>
            <person name="Hossen Q.M.M."/>
            <person name="Hossain M.Z."/>
            <person name="Ahmed R."/>
            <person name="Khan M.M."/>
            <person name="Islam R."/>
            <person name="Rashid M.M."/>
            <person name="Khan S.A."/>
            <person name="Rahman M.S."/>
            <person name="Alam M."/>
        </authorList>
    </citation>
    <scope>NUCLEOTIDE SEQUENCE [LARGE SCALE GENOMIC DNA]</scope>
    <source>
        <strain evidence="2">cv. CVL-1</strain>
        <tissue evidence="1">Whole seedling</tissue>
    </source>
</reference>
<protein>
    <submittedName>
        <fullName evidence="1">Uncharacterized protein</fullName>
    </submittedName>
</protein>
<name>A0A1R3GSD5_COCAP</name>
<sequence length="19" mass="2103">MAATIYKDTVKVKAVFLGF</sequence>
<proteinExistence type="predicted"/>
<organism evidence="1 2">
    <name type="scientific">Corchorus capsularis</name>
    <name type="common">Jute</name>
    <dbReference type="NCBI Taxonomy" id="210143"/>
    <lineage>
        <taxon>Eukaryota</taxon>
        <taxon>Viridiplantae</taxon>
        <taxon>Streptophyta</taxon>
        <taxon>Embryophyta</taxon>
        <taxon>Tracheophyta</taxon>
        <taxon>Spermatophyta</taxon>
        <taxon>Magnoliopsida</taxon>
        <taxon>eudicotyledons</taxon>
        <taxon>Gunneridae</taxon>
        <taxon>Pentapetalae</taxon>
        <taxon>rosids</taxon>
        <taxon>malvids</taxon>
        <taxon>Malvales</taxon>
        <taxon>Malvaceae</taxon>
        <taxon>Grewioideae</taxon>
        <taxon>Apeibeae</taxon>
        <taxon>Corchorus</taxon>
    </lineage>
</organism>
<dbReference type="AlphaFoldDB" id="A0A1R3GSD5"/>
<comment type="caution">
    <text evidence="1">The sequence shown here is derived from an EMBL/GenBank/DDBJ whole genome shotgun (WGS) entry which is preliminary data.</text>
</comment>
<accession>A0A1R3GSD5</accession>
<dbReference type="EMBL" id="AWWV01013601">
    <property type="protein sequence ID" value="OMO61003.1"/>
    <property type="molecule type" value="Genomic_DNA"/>
</dbReference>
<gene>
    <name evidence="1" type="ORF">CCACVL1_23776</name>
</gene>
<dbReference type="Proteomes" id="UP000188268">
    <property type="component" value="Unassembled WGS sequence"/>
</dbReference>